<dbReference type="GO" id="GO:0005795">
    <property type="term" value="C:Golgi stack"/>
    <property type="evidence" value="ECO:0007669"/>
    <property type="project" value="TreeGrafter"/>
</dbReference>
<dbReference type="Gene3D" id="1.10.8.60">
    <property type="match status" value="1"/>
</dbReference>
<dbReference type="InterPro" id="IPR027417">
    <property type="entry name" value="P-loop_NTPase"/>
</dbReference>
<dbReference type="EMBL" id="JBEDUW010000005">
    <property type="protein sequence ID" value="KAK9928422.1"/>
    <property type="molecule type" value="Genomic_DNA"/>
</dbReference>
<dbReference type="GO" id="GO:0005524">
    <property type="term" value="F:ATP binding"/>
    <property type="evidence" value="ECO:0007669"/>
    <property type="project" value="UniProtKB-UniRule"/>
</dbReference>
<protein>
    <recommendedName>
        <fullName evidence="4">Vesicle-fusing ATPase</fullName>
        <ecNumber evidence="4">3.6.4.6</ecNumber>
    </recommendedName>
</protein>
<organism evidence="6 7">
    <name type="scientific">Rubus argutus</name>
    <name type="common">Southern blackberry</name>
    <dbReference type="NCBI Taxonomy" id="59490"/>
    <lineage>
        <taxon>Eukaryota</taxon>
        <taxon>Viridiplantae</taxon>
        <taxon>Streptophyta</taxon>
        <taxon>Embryophyta</taxon>
        <taxon>Tracheophyta</taxon>
        <taxon>Spermatophyta</taxon>
        <taxon>Magnoliopsida</taxon>
        <taxon>eudicotyledons</taxon>
        <taxon>Gunneridae</taxon>
        <taxon>Pentapetalae</taxon>
        <taxon>rosids</taxon>
        <taxon>fabids</taxon>
        <taxon>Rosales</taxon>
        <taxon>Rosaceae</taxon>
        <taxon>Rosoideae</taxon>
        <taxon>Rosoideae incertae sedis</taxon>
        <taxon>Rubus</taxon>
    </lineage>
</organism>
<keyword evidence="4" id="KW-0813">Transport</keyword>
<comment type="function">
    <text evidence="4">Required for vesicle-mediated transport. Catalyzes the fusion of transport vesicles within the Golgi cisternae. Is also required for transport from the endoplasmic reticulum to the Golgi stack. Seems to function as a fusion protein required for the delivery of cargo proteins to all compartments of the Golgi stack independent of vesicle origin.</text>
</comment>
<feature type="domain" description="AAA ATPase AAA+ lid" evidence="5">
    <location>
        <begin position="97"/>
        <end position="133"/>
    </location>
</feature>
<dbReference type="Gene3D" id="3.40.630.10">
    <property type="entry name" value="Zn peptidases"/>
    <property type="match status" value="1"/>
</dbReference>
<keyword evidence="4" id="KW-0963">Cytoplasm</keyword>
<comment type="similarity">
    <text evidence="1 4">Belongs to the AAA ATPase family.</text>
</comment>
<dbReference type="Proteomes" id="UP001457282">
    <property type="component" value="Unassembled WGS sequence"/>
</dbReference>
<dbReference type="Pfam" id="PF17862">
    <property type="entry name" value="AAA_lid_3"/>
    <property type="match status" value="1"/>
</dbReference>
<dbReference type="GO" id="GO:0043001">
    <property type="term" value="P:Golgi to plasma membrane protein transport"/>
    <property type="evidence" value="ECO:0007669"/>
    <property type="project" value="TreeGrafter"/>
</dbReference>
<keyword evidence="4" id="KW-0479">Metal-binding</keyword>
<sequence>MEEIRFGICLVLKEDQYLDSTVCFGVRGLGFCFGFTGKIDGVQSLNNILLIGMTNRKDLIDEPLLRTSGSLPHENGRLQILQIHTNKMKESSFLAPDVNLQELAARTKNYSCAELEGVVKSAVSFALNRQLSSEDLTKPVDEEKSIKVTMDDFRCALPDIVPAFGACIDDLESIVKALIDATSSESKLEDEVGVRMVALLMFDHEEVRLDSAQGAGSPAMLKCSFGELQVPLPHLLKAACESNTEKLITWINMKTIITPSCMGDLIVIKHNENQLH</sequence>
<keyword evidence="7" id="KW-1185">Reference proteome</keyword>
<dbReference type="InterPro" id="IPR039812">
    <property type="entry name" value="Vesicle-fus_ATPase"/>
</dbReference>
<keyword evidence="4" id="KW-0460">Magnesium</keyword>
<keyword evidence="4" id="KW-0931">ER-Golgi transport</keyword>
<dbReference type="EC" id="3.6.4.6" evidence="4"/>
<gene>
    <name evidence="6" type="ORF">M0R45_025558</name>
</gene>
<evidence type="ECO:0000256" key="4">
    <source>
        <dbReference type="RuleBase" id="RU367045"/>
    </source>
</evidence>
<comment type="catalytic activity">
    <reaction evidence="4">
        <text>ATP + H2O = ADP + phosphate + H(+)</text>
        <dbReference type="Rhea" id="RHEA:13065"/>
        <dbReference type="ChEBI" id="CHEBI:15377"/>
        <dbReference type="ChEBI" id="CHEBI:15378"/>
        <dbReference type="ChEBI" id="CHEBI:30616"/>
        <dbReference type="ChEBI" id="CHEBI:43474"/>
        <dbReference type="ChEBI" id="CHEBI:456216"/>
        <dbReference type="EC" id="3.6.4.6"/>
    </reaction>
</comment>
<comment type="caution">
    <text evidence="6">The sequence shown here is derived from an EMBL/GenBank/DDBJ whole genome shotgun (WGS) entry which is preliminary data.</text>
</comment>
<dbReference type="FunFam" id="1.10.8.60:FF:000049">
    <property type="entry name" value="Vesicle-fusing ATPase"/>
    <property type="match status" value="1"/>
</dbReference>
<evidence type="ECO:0000259" key="5">
    <source>
        <dbReference type="Pfam" id="PF17862"/>
    </source>
</evidence>
<dbReference type="GO" id="GO:0035494">
    <property type="term" value="P:SNARE complex disassembly"/>
    <property type="evidence" value="ECO:0007669"/>
    <property type="project" value="InterPro"/>
</dbReference>
<evidence type="ECO:0000256" key="2">
    <source>
        <dbReference type="ARBA" id="ARBA00022741"/>
    </source>
</evidence>
<evidence type="ECO:0000256" key="1">
    <source>
        <dbReference type="ARBA" id="ARBA00006914"/>
    </source>
</evidence>
<dbReference type="PANTHER" id="PTHR23078:SF3">
    <property type="entry name" value="VESICLE-FUSING ATPASE"/>
    <property type="match status" value="1"/>
</dbReference>
<name>A0AAW1WVU1_RUBAR</name>
<dbReference type="InterPro" id="IPR041569">
    <property type="entry name" value="AAA_lid_3"/>
</dbReference>
<dbReference type="AlphaFoldDB" id="A0AAW1WVU1"/>
<accession>A0AAW1WVU1</accession>
<keyword evidence="3 4" id="KW-0067">ATP-binding</keyword>
<evidence type="ECO:0000313" key="7">
    <source>
        <dbReference type="Proteomes" id="UP001457282"/>
    </source>
</evidence>
<keyword evidence="4" id="KW-0653">Protein transport</keyword>
<dbReference type="SUPFAM" id="SSF52540">
    <property type="entry name" value="P-loop containing nucleoside triphosphate hydrolases"/>
    <property type="match status" value="1"/>
</dbReference>
<comment type="cofactor">
    <cofactor evidence="4">
        <name>Mg(2+)</name>
        <dbReference type="ChEBI" id="CHEBI:18420"/>
    </cofactor>
    <text evidence="4">Binds 1 Mg(2+) ion per subunit.</text>
</comment>
<comment type="subcellular location">
    <subcellularLocation>
        <location evidence="4">Cytoplasm</location>
    </subcellularLocation>
</comment>
<reference evidence="6 7" key="1">
    <citation type="journal article" date="2023" name="G3 (Bethesda)">
        <title>A chromosome-length genome assembly and annotation of blackberry (Rubus argutus, cv. 'Hillquist').</title>
        <authorList>
            <person name="Bruna T."/>
            <person name="Aryal R."/>
            <person name="Dudchenko O."/>
            <person name="Sargent D.J."/>
            <person name="Mead D."/>
            <person name="Buti M."/>
            <person name="Cavallini A."/>
            <person name="Hytonen T."/>
            <person name="Andres J."/>
            <person name="Pham M."/>
            <person name="Weisz D."/>
            <person name="Mascagni F."/>
            <person name="Usai G."/>
            <person name="Natali L."/>
            <person name="Bassil N."/>
            <person name="Fernandez G.E."/>
            <person name="Lomsadze A."/>
            <person name="Armour M."/>
            <person name="Olukolu B."/>
            <person name="Poorten T."/>
            <person name="Britton C."/>
            <person name="Davik J."/>
            <person name="Ashrafi H."/>
            <person name="Aiden E.L."/>
            <person name="Borodovsky M."/>
            <person name="Worthington M."/>
        </authorList>
    </citation>
    <scope>NUCLEOTIDE SEQUENCE [LARGE SCALE GENOMIC DNA]</scope>
    <source>
        <strain evidence="6">PI 553951</strain>
    </source>
</reference>
<keyword evidence="2 4" id="KW-0547">Nucleotide-binding</keyword>
<dbReference type="PANTHER" id="PTHR23078">
    <property type="entry name" value="VESICULAR-FUSION PROTEIN NSF"/>
    <property type="match status" value="1"/>
</dbReference>
<dbReference type="GO" id="GO:0046872">
    <property type="term" value="F:metal ion binding"/>
    <property type="evidence" value="ECO:0007669"/>
    <property type="project" value="UniProtKB-UniRule"/>
</dbReference>
<evidence type="ECO:0000313" key="6">
    <source>
        <dbReference type="EMBL" id="KAK9928422.1"/>
    </source>
</evidence>
<dbReference type="GO" id="GO:0016887">
    <property type="term" value="F:ATP hydrolysis activity"/>
    <property type="evidence" value="ECO:0007669"/>
    <property type="project" value="InterPro"/>
</dbReference>
<proteinExistence type="inferred from homology"/>
<dbReference type="GO" id="GO:0006891">
    <property type="term" value="P:intra-Golgi vesicle-mediated transport"/>
    <property type="evidence" value="ECO:0007669"/>
    <property type="project" value="TreeGrafter"/>
</dbReference>
<keyword evidence="4" id="KW-0378">Hydrolase</keyword>
<evidence type="ECO:0000256" key="3">
    <source>
        <dbReference type="ARBA" id="ARBA00022840"/>
    </source>
</evidence>